<organism evidence="1 2">
    <name type="scientific">Rhizophagus clarus</name>
    <dbReference type="NCBI Taxonomy" id="94130"/>
    <lineage>
        <taxon>Eukaryota</taxon>
        <taxon>Fungi</taxon>
        <taxon>Fungi incertae sedis</taxon>
        <taxon>Mucoromycota</taxon>
        <taxon>Glomeromycotina</taxon>
        <taxon>Glomeromycetes</taxon>
        <taxon>Glomerales</taxon>
        <taxon>Glomeraceae</taxon>
        <taxon>Rhizophagus</taxon>
    </lineage>
</organism>
<evidence type="ECO:0000313" key="1">
    <source>
        <dbReference type="EMBL" id="GES74344.1"/>
    </source>
</evidence>
<evidence type="ECO:0000313" key="2">
    <source>
        <dbReference type="Proteomes" id="UP000615446"/>
    </source>
</evidence>
<dbReference type="Proteomes" id="UP000615446">
    <property type="component" value="Unassembled WGS sequence"/>
</dbReference>
<gene>
    <name evidence="1" type="ORF">RCL2_000182600</name>
</gene>
<proteinExistence type="predicted"/>
<sequence length="169" mass="18768">MQNKSYLLDCVTGSITSKQDEQDLFQSHETSSGNIVSISNVLLKQSQVKLACVLETVKKLHVRIEATTIGTPTSNFGKGLEKIKWVSYTVADAISKPQSPTNPKCYRSCLQDEALHDRSLRKIREDSSRSESCDFENQCLESVDVVETGTSGINYQIRVGAFRMLATSE</sequence>
<name>A0A8H3QER5_9GLOM</name>
<comment type="caution">
    <text evidence="1">The sequence shown here is derived from an EMBL/GenBank/DDBJ whole genome shotgun (WGS) entry which is preliminary data.</text>
</comment>
<reference evidence="1" key="1">
    <citation type="submission" date="2019-10" db="EMBL/GenBank/DDBJ databases">
        <title>Conservation and host-specific expression of non-tandemly repeated heterogenous ribosome RNA gene in arbuscular mycorrhizal fungi.</title>
        <authorList>
            <person name="Maeda T."/>
            <person name="Kobayashi Y."/>
            <person name="Nakagawa T."/>
            <person name="Ezawa T."/>
            <person name="Yamaguchi K."/>
            <person name="Bino T."/>
            <person name="Nishimoto Y."/>
            <person name="Shigenobu S."/>
            <person name="Kawaguchi M."/>
        </authorList>
    </citation>
    <scope>NUCLEOTIDE SEQUENCE</scope>
    <source>
        <strain evidence="1">HR1</strain>
    </source>
</reference>
<protein>
    <submittedName>
        <fullName evidence="1">Uncharacterized protein</fullName>
    </submittedName>
</protein>
<dbReference type="AlphaFoldDB" id="A0A8H3QER5"/>
<accession>A0A8H3QER5</accession>
<dbReference type="EMBL" id="BLAL01000012">
    <property type="protein sequence ID" value="GES74344.1"/>
    <property type="molecule type" value="Genomic_DNA"/>
</dbReference>